<evidence type="ECO:0000313" key="2">
    <source>
        <dbReference type="EMBL" id="KAI0299450.1"/>
    </source>
</evidence>
<dbReference type="Proteomes" id="UP001203297">
    <property type="component" value="Unassembled WGS sequence"/>
</dbReference>
<evidence type="ECO:0000256" key="1">
    <source>
        <dbReference type="SAM" id="MobiDB-lite"/>
    </source>
</evidence>
<gene>
    <name evidence="2" type="ORF">B0F90DRAFT_1818190</name>
</gene>
<organism evidence="2 3">
    <name type="scientific">Multifurca ochricompacta</name>
    <dbReference type="NCBI Taxonomy" id="376703"/>
    <lineage>
        <taxon>Eukaryota</taxon>
        <taxon>Fungi</taxon>
        <taxon>Dikarya</taxon>
        <taxon>Basidiomycota</taxon>
        <taxon>Agaricomycotina</taxon>
        <taxon>Agaricomycetes</taxon>
        <taxon>Russulales</taxon>
        <taxon>Russulaceae</taxon>
        <taxon>Multifurca</taxon>
    </lineage>
</organism>
<feature type="compositionally biased region" description="Basic residues" evidence="1">
    <location>
        <begin position="277"/>
        <end position="290"/>
    </location>
</feature>
<dbReference type="EMBL" id="WTXG01000023">
    <property type="protein sequence ID" value="KAI0299450.1"/>
    <property type="molecule type" value="Genomic_DNA"/>
</dbReference>
<sequence>MGKQKKKRKTVPAALHSEISEYAALIRVLRVSDTLDIATHLTRVDTPHPSWQATSGIKRETGWLEASTSSQADYNGVSSPSIEFQGHPSTGDASVPPGTSRNTWTRWPLLAGDIHIPEWGFEDEVHSLAKQVLAFGTSNLNYLPVLTSSQFHGIDPSTLNEDPVEVLLPPSSLRALSDVSSSHLEHILSALASYCPSVEKSAHDRHYPIGWDDVLDIVGATGLFDGNVIRNVKVRLEAIYGPHLDSSDVITNLPHSSTTATFQDLVNADFFDDRNLRNRQKPGRYKKSSRKPSITLLHQHTGPSSTADEV</sequence>
<dbReference type="AlphaFoldDB" id="A0AAD4QK97"/>
<evidence type="ECO:0000313" key="3">
    <source>
        <dbReference type="Proteomes" id="UP001203297"/>
    </source>
</evidence>
<accession>A0AAD4QK97</accession>
<name>A0AAD4QK97_9AGAM</name>
<reference evidence="2" key="1">
    <citation type="journal article" date="2022" name="New Phytol.">
        <title>Evolutionary transition to the ectomycorrhizal habit in the genomes of a hyperdiverse lineage of mushroom-forming fungi.</title>
        <authorList>
            <person name="Looney B."/>
            <person name="Miyauchi S."/>
            <person name="Morin E."/>
            <person name="Drula E."/>
            <person name="Courty P.E."/>
            <person name="Kohler A."/>
            <person name="Kuo A."/>
            <person name="LaButti K."/>
            <person name="Pangilinan J."/>
            <person name="Lipzen A."/>
            <person name="Riley R."/>
            <person name="Andreopoulos W."/>
            <person name="He G."/>
            <person name="Johnson J."/>
            <person name="Nolan M."/>
            <person name="Tritt A."/>
            <person name="Barry K.W."/>
            <person name="Grigoriev I.V."/>
            <person name="Nagy L.G."/>
            <person name="Hibbett D."/>
            <person name="Henrissat B."/>
            <person name="Matheny P.B."/>
            <person name="Labbe J."/>
            <person name="Martin F.M."/>
        </authorList>
    </citation>
    <scope>NUCLEOTIDE SEQUENCE</scope>
    <source>
        <strain evidence="2">BPL690</strain>
    </source>
</reference>
<keyword evidence="3" id="KW-1185">Reference proteome</keyword>
<feature type="compositionally biased region" description="Polar residues" evidence="1">
    <location>
        <begin position="296"/>
        <end position="310"/>
    </location>
</feature>
<protein>
    <submittedName>
        <fullName evidence="2">Uncharacterized protein</fullName>
    </submittedName>
</protein>
<feature type="region of interest" description="Disordered" evidence="1">
    <location>
        <begin position="69"/>
        <end position="99"/>
    </location>
</feature>
<proteinExistence type="predicted"/>
<comment type="caution">
    <text evidence="2">The sequence shown here is derived from an EMBL/GenBank/DDBJ whole genome shotgun (WGS) entry which is preliminary data.</text>
</comment>
<feature type="region of interest" description="Disordered" evidence="1">
    <location>
        <begin position="277"/>
        <end position="310"/>
    </location>
</feature>